<evidence type="ECO:0000259" key="6">
    <source>
        <dbReference type="Pfam" id="PF22527"/>
    </source>
</evidence>
<name>A0ABQ5SKW0_9CHLO</name>
<feature type="domain" description="ATP-dependent RNA helicase SUV3 DEXQ-box helicase" evidence="6">
    <location>
        <begin position="242"/>
        <end position="340"/>
    </location>
</feature>
<dbReference type="InterPro" id="IPR055206">
    <property type="entry name" value="DEXQc_SUV3"/>
</dbReference>
<comment type="caution">
    <text evidence="7">The sequence shown here is derived from an EMBL/GenBank/DDBJ whole genome shotgun (WGS) entry which is preliminary data.</text>
</comment>
<evidence type="ECO:0000256" key="4">
    <source>
        <dbReference type="ARBA" id="ARBA00022840"/>
    </source>
</evidence>
<reference evidence="7 8" key="1">
    <citation type="journal article" date="2023" name="IScience">
        <title>Expanded male sex-determining region conserved during the evolution of homothallism in the green alga Volvox.</title>
        <authorList>
            <person name="Yamamoto K."/>
            <person name="Matsuzaki R."/>
            <person name="Mahakham W."/>
            <person name="Heman W."/>
            <person name="Sekimoto H."/>
            <person name="Kawachi M."/>
            <person name="Minakuchi Y."/>
            <person name="Toyoda A."/>
            <person name="Nozaki H."/>
        </authorList>
    </citation>
    <scope>NUCLEOTIDE SEQUENCE [LARGE SCALE GENOMIC DNA]</scope>
    <source>
        <strain evidence="7 8">NIES-4468</strain>
    </source>
</reference>
<keyword evidence="1" id="KW-0547">Nucleotide-binding</keyword>
<evidence type="ECO:0000256" key="5">
    <source>
        <dbReference type="SAM" id="MobiDB-lite"/>
    </source>
</evidence>
<feature type="compositionally biased region" description="Gly residues" evidence="5">
    <location>
        <begin position="178"/>
        <end position="187"/>
    </location>
</feature>
<accession>A0ABQ5SKW0</accession>
<dbReference type="Pfam" id="PF22527">
    <property type="entry name" value="DEXQc_Suv3"/>
    <property type="match status" value="1"/>
</dbReference>
<dbReference type="PANTHER" id="PTHR12131">
    <property type="entry name" value="ATP-DEPENDENT RNA AND DNA HELICASE"/>
    <property type="match status" value="1"/>
</dbReference>
<dbReference type="SUPFAM" id="SSF52540">
    <property type="entry name" value="P-loop containing nucleoside triphosphate hydrolases"/>
    <property type="match status" value="1"/>
</dbReference>
<dbReference type="EMBL" id="BSDZ01000094">
    <property type="protein sequence ID" value="GLI70256.1"/>
    <property type="molecule type" value="Genomic_DNA"/>
</dbReference>
<organism evidence="7 8">
    <name type="scientific">Volvox africanus</name>
    <dbReference type="NCBI Taxonomy" id="51714"/>
    <lineage>
        <taxon>Eukaryota</taxon>
        <taxon>Viridiplantae</taxon>
        <taxon>Chlorophyta</taxon>
        <taxon>core chlorophytes</taxon>
        <taxon>Chlorophyceae</taxon>
        <taxon>CS clade</taxon>
        <taxon>Chlamydomonadales</taxon>
        <taxon>Volvocaceae</taxon>
        <taxon>Volvox</taxon>
    </lineage>
</organism>
<gene>
    <name evidence="7" type="ORF">VaNZ11_015103</name>
</gene>
<evidence type="ECO:0000256" key="3">
    <source>
        <dbReference type="ARBA" id="ARBA00022806"/>
    </source>
</evidence>
<keyword evidence="3" id="KW-0347">Helicase</keyword>
<keyword evidence="2" id="KW-0378">Hydrolase</keyword>
<sequence length="358" mass="36841">MVRMRCHAARAVQSQVIETCSLRAFPALWSYMDLLDVWLGEALVNGRGQLAGDAASGRTRDIAGDGQQAASLGRDIRQITSTTRYPTSINRSSAPAAVVLPSCNGNASTMTRSETICVSGCLTTSTNGELIKDLEARNSTTGLTARRLISTSALASGATVTADCSGTTTVQKAERGGDGGSGTGGQSGNENNASSADGYDDTRRDAPSGSDTARWGPGGRKGSGRPPDPGEAAAALTDLTRPASWYPLARSLKRKVVAHLGPTNSGKTHAALQALKAAPSGLYCSPLRLLACEVADRLAAEGLPCNLVTGQEVRRALGARGAPARHTACTIEMADVKTRLSARAGVAVDHGGGGRHSS</sequence>
<evidence type="ECO:0000256" key="2">
    <source>
        <dbReference type="ARBA" id="ARBA00022801"/>
    </source>
</evidence>
<dbReference type="Gene3D" id="3.40.50.300">
    <property type="entry name" value="P-loop containing nucleotide triphosphate hydrolases"/>
    <property type="match status" value="1"/>
</dbReference>
<feature type="non-terminal residue" evidence="7">
    <location>
        <position position="358"/>
    </location>
</feature>
<dbReference type="InterPro" id="IPR050699">
    <property type="entry name" value="RNA-DNA_Helicase"/>
</dbReference>
<evidence type="ECO:0000313" key="7">
    <source>
        <dbReference type="EMBL" id="GLI70256.1"/>
    </source>
</evidence>
<keyword evidence="4" id="KW-0067">ATP-binding</keyword>
<evidence type="ECO:0000313" key="8">
    <source>
        <dbReference type="Proteomes" id="UP001165090"/>
    </source>
</evidence>
<dbReference type="PANTHER" id="PTHR12131:SF1">
    <property type="entry name" value="ATP-DEPENDENT RNA HELICASE SUPV3L1, MITOCHONDRIAL-RELATED"/>
    <property type="match status" value="1"/>
</dbReference>
<feature type="compositionally biased region" description="Polar residues" evidence="5">
    <location>
        <begin position="162"/>
        <end position="171"/>
    </location>
</feature>
<protein>
    <recommendedName>
        <fullName evidence="6">ATP-dependent RNA helicase SUV3 DEXQ-box helicase domain-containing protein</fullName>
    </recommendedName>
</protein>
<dbReference type="Proteomes" id="UP001165090">
    <property type="component" value="Unassembled WGS sequence"/>
</dbReference>
<keyword evidence="8" id="KW-1185">Reference proteome</keyword>
<feature type="region of interest" description="Disordered" evidence="5">
    <location>
        <begin position="162"/>
        <end position="233"/>
    </location>
</feature>
<evidence type="ECO:0000256" key="1">
    <source>
        <dbReference type="ARBA" id="ARBA00022741"/>
    </source>
</evidence>
<proteinExistence type="predicted"/>
<dbReference type="InterPro" id="IPR027417">
    <property type="entry name" value="P-loop_NTPase"/>
</dbReference>